<feature type="region of interest" description="Disordered" evidence="15">
    <location>
        <begin position="147"/>
        <end position="247"/>
    </location>
</feature>
<feature type="region of interest" description="Disordered" evidence="15">
    <location>
        <begin position="1"/>
        <end position="102"/>
    </location>
</feature>
<evidence type="ECO:0000256" key="4">
    <source>
        <dbReference type="ARBA" id="ARBA00012780"/>
    </source>
</evidence>
<keyword evidence="6" id="KW-0378">Hydrolase</keyword>
<dbReference type="Proteomes" id="UP001187682">
    <property type="component" value="Unassembled WGS sequence"/>
</dbReference>
<keyword evidence="8" id="KW-0325">Glycoprotein</keyword>
<feature type="compositionally biased region" description="Polar residues" evidence="15">
    <location>
        <begin position="10"/>
        <end position="47"/>
    </location>
</feature>
<sequence length="686" mass="73253">MQRRHYYEQPYSSESIPLESPYNNRGPSPSRYPDQQNSHAYSDNYQDPNHYGREGPANPFSNSNYNPELSSPHYPDQQQYHRDDYSHGQPSQAHSNITPGADNFSNAAAGGVAGIAYSVADGHARESDPGAMRHAAYPAPGAYGNNGQAYAQAGPGPYETVRPSNSSAHQNPFSGGSDGSSRSSVTGYGPGHAAGAASSYPNDPYQTHPRAVNPQLGVVDPAAIADDGDDGIDYGRPAPPALSLHSNASAQGRNGLGVGAGAGAAAAVGAGAVGLSSERGSNRNSAAGVFYDGSGAAAGGGGGGRAAAILEEKESQWMKKHSSGKKKWRWAIIIGVVTVILAAVIGGVLGSVLKNKDGGSSANKGQSADEDTAENGDLGINSAEIKKLMSNSALHKVFPGMDYTPNNAQYPDCLKFPPSQNNITRDMAVLSQLTDTVRLYGTDCNQTQMVVHAIERLELKDTMKIWLGVWQDKNTTTNARQLKQMWDILDEYGDEPFAGLIIANEILFREEMTITELGSLLSKTRKQLADKGLNLPVATSDLGDDLTQALVDESDYVMANIHPFFAGVTAKTAASWTYSFWKGTNGPLWKTDTSKNIIAEIGWPTSGGTNTGSVASVEGANQLLEDWVCDALTNGTNYFWFSAFDEPWKARFNEPGKEWEDQWGLFDVNRNLKKGITIPDCGGKTI</sequence>
<dbReference type="PANTHER" id="PTHR16631">
    <property type="entry name" value="GLUCAN 1,3-BETA-GLUCOSIDASE"/>
    <property type="match status" value="1"/>
</dbReference>
<keyword evidence="9" id="KW-0119">Carbohydrate metabolism</keyword>
<evidence type="ECO:0000256" key="15">
    <source>
        <dbReference type="SAM" id="MobiDB-lite"/>
    </source>
</evidence>
<evidence type="ECO:0000256" key="5">
    <source>
        <dbReference type="ARBA" id="ARBA00022475"/>
    </source>
</evidence>
<comment type="catalytic activity">
    <reaction evidence="1">
        <text>Hydrolysis of (1-&gt;3)-beta-D-glucosidic linkages in (1-&gt;3)-beta-D-glucans.</text>
        <dbReference type="EC" id="3.2.1.39"/>
    </reaction>
</comment>
<feature type="compositionally biased region" description="Polar residues" evidence="15">
    <location>
        <begin position="88"/>
        <end position="102"/>
    </location>
</feature>
<evidence type="ECO:0000256" key="6">
    <source>
        <dbReference type="ARBA" id="ARBA00022801"/>
    </source>
</evidence>
<accession>A0AAE8N8X2</accession>
<dbReference type="AlphaFoldDB" id="A0AAE8N8X2"/>
<evidence type="ECO:0000256" key="2">
    <source>
        <dbReference type="ARBA" id="ARBA00004401"/>
    </source>
</evidence>
<dbReference type="EC" id="3.2.1.39" evidence="4"/>
<proteinExistence type="inferred from homology"/>
<keyword evidence="16" id="KW-0812">Transmembrane</keyword>
<comment type="similarity">
    <text evidence="3">Belongs to the glycosyl hydrolase 17 family.</text>
</comment>
<keyword evidence="7 16" id="KW-0472">Membrane</keyword>
<comment type="caution">
    <text evidence="17">The sequence shown here is derived from an EMBL/GenBank/DDBJ whole genome shotgun (WGS) entry which is preliminary data.</text>
</comment>
<dbReference type="GO" id="GO:0000272">
    <property type="term" value="P:polysaccharide catabolic process"/>
    <property type="evidence" value="ECO:0007669"/>
    <property type="project" value="UniProtKB-KW"/>
</dbReference>
<reference evidence="17" key="1">
    <citation type="submission" date="2018-03" db="EMBL/GenBank/DDBJ databases">
        <authorList>
            <person name="Guldener U."/>
        </authorList>
    </citation>
    <scope>NUCLEOTIDE SEQUENCE</scope>
</reference>
<evidence type="ECO:0000256" key="7">
    <source>
        <dbReference type="ARBA" id="ARBA00023136"/>
    </source>
</evidence>
<dbReference type="InterPro" id="IPR050732">
    <property type="entry name" value="Beta-glucan_modifiers"/>
</dbReference>
<dbReference type="GO" id="GO:0071555">
    <property type="term" value="P:cell wall organization"/>
    <property type="evidence" value="ECO:0007669"/>
    <property type="project" value="UniProtKB-KW"/>
</dbReference>
<evidence type="ECO:0000256" key="8">
    <source>
        <dbReference type="ARBA" id="ARBA00023180"/>
    </source>
</evidence>
<organism evidence="17 18">
    <name type="scientific">Cephalotrichum gorgonifer</name>
    <dbReference type="NCBI Taxonomy" id="2041049"/>
    <lineage>
        <taxon>Eukaryota</taxon>
        <taxon>Fungi</taxon>
        <taxon>Dikarya</taxon>
        <taxon>Ascomycota</taxon>
        <taxon>Pezizomycotina</taxon>
        <taxon>Sordariomycetes</taxon>
        <taxon>Hypocreomycetidae</taxon>
        <taxon>Microascales</taxon>
        <taxon>Microascaceae</taxon>
        <taxon>Cephalotrichum</taxon>
    </lineage>
</organism>
<evidence type="ECO:0000256" key="14">
    <source>
        <dbReference type="ARBA" id="ARBA00043078"/>
    </source>
</evidence>
<dbReference type="SUPFAM" id="SSF51445">
    <property type="entry name" value="(Trans)glycosidases"/>
    <property type="match status" value="1"/>
</dbReference>
<evidence type="ECO:0000256" key="1">
    <source>
        <dbReference type="ARBA" id="ARBA00000382"/>
    </source>
</evidence>
<evidence type="ECO:0000313" key="18">
    <source>
        <dbReference type="Proteomes" id="UP001187682"/>
    </source>
</evidence>
<name>A0AAE8N8X2_9PEZI</name>
<keyword evidence="18" id="KW-1185">Reference proteome</keyword>
<evidence type="ECO:0000256" key="16">
    <source>
        <dbReference type="SAM" id="Phobius"/>
    </source>
</evidence>
<gene>
    <name evidence="17" type="ORF">DNG_09996</name>
</gene>
<feature type="region of interest" description="Disordered" evidence="15">
    <location>
        <begin position="356"/>
        <end position="376"/>
    </location>
</feature>
<evidence type="ECO:0000256" key="11">
    <source>
        <dbReference type="ARBA" id="ARBA00023326"/>
    </source>
</evidence>
<evidence type="ECO:0000256" key="10">
    <source>
        <dbReference type="ARBA" id="ARBA00023316"/>
    </source>
</evidence>
<dbReference type="GO" id="GO:0009986">
    <property type="term" value="C:cell surface"/>
    <property type="evidence" value="ECO:0007669"/>
    <property type="project" value="TreeGrafter"/>
</dbReference>
<evidence type="ECO:0000256" key="9">
    <source>
        <dbReference type="ARBA" id="ARBA00023277"/>
    </source>
</evidence>
<dbReference type="GO" id="GO:0042973">
    <property type="term" value="F:glucan endo-1,3-beta-D-glucosidase activity"/>
    <property type="evidence" value="ECO:0007669"/>
    <property type="project" value="UniProtKB-EC"/>
</dbReference>
<keyword evidence="10" id="KW-0961">Cell wall biogenesis/degradation</keyword>
<evidence type="ECO:0000256" key="3">
    <source>
        <dbReference type="ARBA" id="ARBA00008773"/>
    </source>
</evidence>
<evidence type="ECO:0000256" key="12">
    <source>
        <dbReference type="ARBA" id="ARBA00037649"/>
    </source>
</evidence>
<dbReference type="GO" id="GO:0005576">
    <property type="term" value="C:extracellular region"/>
    <property type="evidence" value="ECO:0007669"/>
    <property type="project" value="TreeGrafter"/>
</dbReference>
<dbReference type="InterPro" id="IPR017853">
    <property type="entry name" value="GH"/>
</dbReference>
<comment type="function">
    <text evidence="12">Glucanases play a role in cell expansion during growth, in cell-cell fusion during mating, and in spore release during sporulation. This enzyme may be involved in beta-glucan degradation. Active on laminarin and lichenan.</text>
</comment>
<keyword evidence="16" id="KW-1133">Transmembrane helix</keyword>
<dbReference type="GO" id="GO:0005886">
    <property type="term" value="C:plasma membrane"/>
    <property type="evidence" value="ECO:0007669"/>
    <property type="project" value="UniProtKB-SubCell"/>
</dbReference>
<feature type="transmembrane region" description="Helical" evidence="16">
    <location>
        <begin position="328"/>
        <end position="353"/>
    </location>
</feature>
<keyword evidence="5" id="KW-1003">Cell membrane</keyword>
<dbReference type="GO" id="GO:0009277">
    <property type="term" value="C:fungal-type cell wall"/>
    <property type="evidence" value="ECO:0007669"/>
    <property type="project" value="TreeGrafter"/>
</dbReference>
<feature type="compositionally biased region" description="Polar residues" evidence="15">
    <location>
        <begin position="59"/>
        <end position="69"/>
    </location>
</feature>
<dbReference type="EMBL" id="ONZQ02000019">
    <property type="protein sequence ID" value="SPO07302.1"/>
    <property type="molecule type" value="Genomic_DNA"/>
</dbReference>
<evidence type="ECO:0000313" key="17">
    <source>
        <dbReference type="EMBL" id="SPO07302.1"/>
    </source>
</evidence>
<protein>
    <recommendedName>
        <fullName evidence="4">glucan endo-1,3-beta-D-glucosidase</fullName>
        <ecNumber evidence="4">3.2.1.39</ecNumber>
    </recommendedName>
    <alternativeName>
        <fullName evidence="14">Endo-1,3-beta-glucanase btgC</fullName>
    </alternativeName>
    <alternativeName>
        <fullName evidence="13">Laminarinase btgC</fullName>
    </alternativeName>
</protein>
<comment type="subcellular location">
    <subcellularLocation>
        <location evidence="2">Cell membrane</location>
        <topology evidence="2">Single-pass type II membrane protein</topology>
    </subcellularLocation>
</comment>
<dbReference type="PANTHER" id="PTHR16631:SF17">
    <property type="entry name" value="GLUCAN ENDO-1,3-BETA-GLUCOSIDASE BTGC"/>
    <property type="match status" value="1"/>
</dbReference>
<keyword evidence="11" id="KW-0624">Polysaccharide degradation</keyword>
<feature type="compositionally biased region" description="Polar residues" evidence="15">
    <location>
        <begin position="162"/>
        <end position="173"/>
    </location>
</feature>
<dbReference type="Gene3D" id="3.20.20.80">
    <property type="entry name" value="Glycosidases"/>
    <property type="match status" value="1"/>
</dbReference>
<evidence type="ECO:0000256" key="13">
    <source>
        <dbReference type="ARBA" id="ARBA00042373"/>
    </source>
</evidence>